<dbReference type="GO" id="GO:0000447">
    <property type="term" value="P:endonucleolytic cleavage in ITS1 to separate SSU-rRNA from 5.8S rRNA and LSU-rRNA from tricistronic rRNA transcript (SSU-rRNA, 5.8S rRNA, LSU-rRNA)"/>
    <property type="evidence" value="ECO:0007669"/>
    <property type="project" value="EnsemblFungi"/>
</dbReference>
<dbReference type="InterPro" id="IPR007955">
    <property type="entry name" value="Bystin"/>
</dbReference>
<dbReference type="OrthoDB" id="2192561at2759"/>
<proteinExistence type="inferred from homology"/>
<dbReference type="GO" id="GO:0016973">
    <property type="term" value="P:poly(A)+ mRNA export from nucleus"/>
    <property type="evidence" value="ECO:0007669"/>
    <property type="project" value="EnsemblFungi"/>
</dbReference>
<dbReference type="GO" id="GO:0030686">
    <property type="term" value="C:90S preribosome"/>
    <property type="evidence" value="ECO:0007669"/>
    <property type="project" value="EnsemblFungi"/>
</dbReference>
<dbReference type="HOGENOM" id="CLU_029727_0_1_1"/>
<dbReference type="STRING" id="1283841.A0A084QMJ1"/>
<comment type="similarity">
    <text evidence="1">Belongs to the bystin family.</text>
</comment>
<name>A0A084QMJ1_STAC4</name>
<evidence type="ECO:0000313" key="4">
    <source>
        <dbReference type="Proteomes" id="UP000028524"/>
    </source>
</evidence>
<dbReference type="GO" id="GO:0032040">
    <property type="term" value="C:small-subunit processome"/>
    <property type="evidence" value="ECO:0007669"/>
    <property type="project" value="EnsemblFungi"/>
</dbReference>
<feature type="region of interest" description="Disordered" evidence="2">
    <location>
        <begin position="467"/>
        <end position="486"/>
    </location>
</feature>
<feature type="region of interest" description="Disordered" evidence="2">
    <location>
        <begin position="1"/>
        <end position="48"/>
    </location>
</feature>
<dbReference type="Proteomes" id="UP000028524">
    <property type="component" value="Unassembled WGS sequence"/>
</dbReference>
<evidence type="ECO:0000313" key="3">
    <source>
        <dbReference type="EMBL" id="KFA65176.1"/>
    </source>
</evidence>
<accession>A0A084QMJ1</accession>
<feature type="compositionally biased region" description="Polar residues" evidence="2">
    <location>
        <begin position="1"/>
        <end position="11"/>
    </location>
</feature>
<evidence type="ECO:0008006" key="5">
    <source>
        <dbReference type="Google" id="ProtNLM"/>
    </source>
</evidence>
<organism evidence="3 4">
    <name type="scientific">Stachybotrys chlorohalonatus (strain IBT 40285)</name>
    <dbReference type="NCBI Taxonomy" id="1283841"/>
    <lineage>
        <taxon>Eukaryota</taxon>
        <taxon>Fungi</taxon>
        <taxon>Dikarya</taxon>
        <taxon>Ascomycota</taxon>
        <taxon>Pezizomycotina</taxon>
        <taxon>Sordariomycetes</taxon>
        <taxon>Hypocreomycetidae</taxon>
        <taxon>Hypocreales</taxon>
        <taxon>Stachybotryaceae</taxon>
        <taxon>Stachybotrys</taxon>
    </lineage>
</organism>
<dbReference type="OMA" id="TKLPVIW"/>
<dbReference type="GO" id="GO:0005737">
    <property type="term" value="C:cytoplasm"/>
    <property type="evidence" value="ECO:0007669"/>
    <property type="project" value="EnsemblFungi"/>
</dbReference>
<dbReference type="PANTHER" id="PTHR12821">
    <property type="entry name" value="BYSTIN"/>
    <property type="match status" value="1"/>
</dbReference>
<dbReference type="Pfam" id="PF05291">
    <property type="entry name" value="Bystin"/>
    <property type="match status" value="1"/>
</dbReference>
<gene>
    <name evidence="3" type="ORF">S40285_01496</name>
</gene>
<evidence type="ECO:0000256" key="1">
    <source>
        <dbReference type="ARBA" id="ARBA00007114"/>
    </source>
</evidence>
<evidence type="ECO:0000256" key="2">
    <source>
        <dbReference type="SAM" id="MobiDB-lite"/>
    </source>
</evidence>
<protein>
    <recommendedName>
        <fullName evidence="5">Bystin</fullName>
    </recommendedName>
</protein>
<dbReference type="AlphaFoldDB" id="A0A084QMJ1"/>
<dbReference type="GO" id="GO:0030688">
    <property type="term" value="C:preribosome, small subunit precursor"/>
    <property type="evidence" value="ECO:0007669"/>
    <property type="project" value="EnsemblFungi"/>
</dbReference>
<dbReference type="FunCoup" id="A0A084QMJ1">
    <property type="interactions" value="803"/>
</dbReference>
<dbReference type="InParanoid" id="A0A084QMJ1"/>
<dbReference type="GO" id="GO:0030515">
    <property type="term" value="F:snoRNA binding"/>
    <property type="evidence" value="ECO:0007669"/>
    <property type="project" value="EnsemblFungi"/>
</dbReference>
<feature type="compositionally biased region" description="Acidic residues" evidence="2">
    <location>
        <begin position="476"/>
        <end position="486"/>
    </location>
</feature>
<dbReference type="PANTHER" id="PTHR12821:SF0">
    <property type="entry name" value="BYSTIN"/>
    <property type="match status" value="1"/>
</dbReference>
<dbReference type="EMBL" id="KL660616">
    <property type="protein sequence ID" value="KFA65176.1"/>
    <property type="molecule type" value="Genomic_DNA"/>
</dbReference>
<sequence length="486" mass="54380">MPKATTPTATRQGRRHNPLEDDVIATGVLRTKPGKRKSKDRKDEDEDHFVDARASRNILRIGRELAEEDAPNVSVQNPTVDTFGLDSRFEDDAEAEPQMYDDEEAWGDEDDVVEEIEVDPQDLEMYKKFMPDDEDDLLKHGWDRKPSGEEEEETVNLADLILEKIAAHEAAEARRDNVGPVDDDYELPPKVIDVYTKVGQILARYKSGPLPKPFKILPTIPHWEDILEVTEPSKWSPNACYQATRIFVAAKPHVVQRFLEMVILDRVREDIYENKKLNVHLFNSLKKGLYKPSAFFKGFLFPLVGSGTCTLREAHIISAVLARISIPVLHSAAALKGMCDIAAQEASHGTEGGGATNIFIKTLLEKKYALPYQVIDALVFHFLRFRSVDPASVREGDAMTGVAVEGNAKTKLPVIWHQSLLSFAQRYKGDITEDQRESLLDLLLTHGHSGIGPEVRRELLAGRGRGVPLEPQDMGLDGDDTMAIDS</sequence>
<keyword evidence="4" id="KW-1185">Reference proteome</keyword>
<reference evidence="3 4" key="1">
    <citation type="journal article" date="2014" name="BMC Genomics">
        <title>Comparative genome sequencing reveals chemotype-specific gene clusters in the toxigenic black mold Stachybotrys.</title>
        <authorList>
            <person name="Semeiks J."/>
            <person name="Borek D."/>
            <person name="Otwinowski Z."/>
            <person name="Grishin N.V."/>
        </authorList>
    </citation>
    <scope>NUCLEOTIDE SEQUENCE [LARGE SCALE GENOMIC DNA]</scope>
    <source>
        <strain evidence="3 4">IBT 40285</strain>
    </source>
</reference>